<keyword evidence="4" id="KW-1185">Reference proteome</keyword>
<dbReference type="AlphaFoldDB" id="A0A242A2S4"/>
<evidence type="ECO:0000313" key="4">
    <source>
        <dbReference type="Proteomes" id="UP000195043"/>
    </source>
</evidence>
<comment type="caution">
    <text evidence="3">The sequence shown here is derived from an EMBL/GenBank/DDBJ whole genome shotgun (WGS) entry which is preliminary data.</text>
</comment>
<feature type="domain" description="Nucleoside transporter/FeoB GTPase Gate" evidence="2">
    <location>
        <begin position="76"/>
        <end position="172"/>
    </location>
</feature>
<keyword evidence="1" id="KW-0812">Transmembrane</keyword>
<feature type="transmembrane region" description="Helical" evidence="1">
    <location>
        <begin position="71"/>
        <end position="92"/>
    </location>
</feature>
<dbReference type="EMBL" id="NGKU01000001">
    <property type="protein sequence ID" value="OTN75324.1"/>
    <property type="molecule type" value="Genomic_DNA"/>
</dbReference>
<gene>
    <name evidence="3" type="ORF">A5886_000394</name>
</gene>
<dbReference type="Proteomes" id="UP000195043">
    <property type="component" value="Unassembled WGS sequence"/>
</dbReference>
<feature type="transmembrane region" description="Helical" evidence="1">
    <location>
        <begin position="112"/>
        <end position="130"/>
    </location>
</feature>
<organism evidence="3 4">
    <name type="scientific">Candidatus Enterococcus testudinis</name>
    <dbReference type="NCBI Taxonomy" id="1834191"/>
    <lineage>
        <taxon>Bacteria</taxon>
        <taxon>Bacillati</taxon>
        <taxon>Bacillota</taxon>
        <taxon>Bacilli</taxon>
        <taxon>Lactobacillales</taxon>
        <taxon>Enterococcaceae</taxon>
        <taxon>Enterococcus</taxon>
    </lineage>
</organism>
<dbReference type="OrthoDB" id="1645614at2"/>
<reference evidence="3 4" key="1">
    <citation type="submission" date="2017-05" db="EMBL/GenBank/DDBJ databases">
        <title>The Genome Sequence of Enterococcus sp. 8G7_MSG3316.</title>
        <authorList>
            <consortium name="The Broad Institute Genomics Platform"/>
            <consortium name="The Broad Institute Genomic Center for Infectious Diseases"/>
            <person name="Earl A."/>
            <person name="Manson A."/>
            <person name="Schwartman J."/>
            <person name="Gilmore M."/>
            <person name="Abouelleil A."/>
            <person name="Cao P."/>
            <person name="Chapman S."/>
            <person name="Cusick C."/>
            <person name="Shea T."/>
            <person name="Young S."/>
            <person name="Neafsey D."/>
            <person name="Nusbaum C."/>
            <person name="Birren B."/>
        </authorList>
    </citation>
    <scope>NUCLEOTIDE SEQUENCE [LARGE SCALE GENOMIC DNA]</scope>
    <source>
        <strain evidence="3 4">8G7_MSG3316</strain>
    </source>
</reference>
<feature type="transmembrane region" description="Helical" evidence="1">
    <location>
        <begin position="6"/>
        <end position="24"/>
    </location>
</feature>
<evidence type="ECO:0000256" key="1">
    <source>
        <dbReference type="SAM" id="Phobius"/>
    </source>
</evidence>
<dbReference type="STRING" id="1834191.A5886_000394"/>
<evidence type="ECO:0000259" key="2">
    <source>
        <dbReference type="Pfam" id="PF07670"/>
    </source>
</evidence>
<accession>A0A242A2S4</accession>
<proteinExistence type="predicted"/>
<name>A0A242A2S4_9ENTE</name>
<dbReference type="RefSeq" id="WP_086273385.1">
    <property type="nucleotide sequence ID" value="NZ_NGKU01000001.1"/>
</dbReference>
<protein>
    <recommendedName>
        <fullName evidence="2">Nucleoside transporter/FeoB GTPase Gate domain-containing protein</fullName>
    </recommendedName>
</protein>
<keyword evidence="1" id="KW-1133">Transmembrane helix</keyword>
<sequence length="220" mass="23566">METKVRWTGYVALIFVFLFFSGIFTSSEGPLQALDFNNIVGEFGVLGDLGEGEGTLASSFRGINGTGARDGFLFALTLVPAVMFSLEIIKIVEYFDGLNAAEHLLSPLLRPLLGIPGSSGITLVASLQSADAGASMMKQMADADRLNEQEKVIFCAFQFSAGAALTNFLGSGAALFPYLGGVPILVPLLVIFFYKFVGANLMRLYLRKFPISKTPAEGEV</sequence>
<feature type="transmembrane region" description="Helical" evidence="1">
    <location>
        <begin position="175"/>
        <end position="197"/>
    </location>
</feature>
<dbReference type="InterPro" id="IPR011642">
    <property type="entry name" value="Gate_dom"/>
</dbReference>
<evidence type="ECO:0000313" key="3">
    <source>
        <dbReference type="EMBL" id="OTN75324.1"/>
    </source>
</evidence>
<dbReference type="Pfam" id="PF07670">
    <property type="entry name" value="Gate"/>
    <property type="match status" value="1"/>
</dbReference>
<keyword evidence="1" id="KW-0472">Membrane</keyword>